<gene>
    <name evidence="2" type="ORF">ACFSHS_16215</name>
</gene>
<evidence type="ECO:0000313" key="3">
    <source>
        <dbReference type="Proteomes" id="UP001597402"/>
    </source>
</evidence>
<proteinExistence type="predicted"/>
<dbReference type="GO" id="GO:0008168">
    <property type="term" value="F:methyltransferase activity"/>
    <property type="evidence" value="ECO:0007669"/>
    <property type="project" value="UniProtKB-KW"/>
</dbReference>
<dbReference type="InterPro" id="IPR053173">
    <property type="entry name" value="SAM-binding_MTase"/>
</dbReference>
<dbReference type="Gene3D" id="1.10.10.10">
    <property type="entry name" value="Winged helix-like DNA-binding domain superfamily/Winged helix DNA-binding domain"/>
    <property type="match status" value="1"/>
</dbReference>
<keyword evidence="2" id="KW-0489">Methyltransferase</keyword>
<dbReference type="InterPro" id="IPR036388">
    <property type="entry name" value="WH-like_DNA-bd_sf"/>
</dbReference>
<evidence type="ECO:0000259" key="1">
    <source>
        <dbReference type="Pfam" id="PF13847"/>
    </source>
</evidence>
<protein>
    <submittedName>
        <fullName evidence="2">Class I SAM-dependent methyltransferase</fullName>
    </submittedName>
</protein>
<dbReference type="Pfam" id="PF13847">
    <property type="entry name" value="Methyltransf_31"/>
    <property type="match status" value="1"/>
</dbReference>
<comment type="caution">
    <text evidence="2">The sequence shown here is derived from an EMBL/GenBank/DDBJ whole genome shotgun (WGS) entry which is preliminary data.</text>
</comment>
<organism evidence="2 3">
    <name type="scientific">Blastococcus deserti</name>
    <dbReference type="NCBI Taxonomy" id="2259033"/>
    <lineage>
        <taxon>Bacteria</taxon>
        <taxon>Bacillati</taxon>
        <taxon>Actinomycetota</taxon>
        <taxon>Actinomycetes</taxon>
        <taxon>Geodermatophilales</taxon>
        <taxon>Geodermatophilaceae</taxon>
        <taxon>Blastococcus</taxon>
    </lineage>
</organism>
<dbReference type="PANTHER" id="PTHR45128:SF2">
    <property type="entry name" value="METHYLTRANSFERASE DOMAIN-CONTAINING PROTEIN"/>
    <property type="match status" value="1"/>
</dbReference>
<keyword evidence="2" id="KW-0808">Transferase</keyword>
<dbReference type="InterPro" id="IPR036390">
    <property type="entry name" value="WH_DNA-bd_sf"/>
</dbReference>
<dbReference type="RefSeq" id="WP_376878320.1">
    <property type="nucleotide sequence ID" value="NZ_JBHUHP010000016.1"/>
</dbReference>
<evidence type="ECO:0000313" key="2">
    <source>
        <dbReference type="EMBL" id="MFD2093116.1"/>
    </source>
</evidence>
<dbReference type="PANTHER" id="PTHR45128">
    <property type="entry name" value="METHYLTRANSFERASE TYPE 11"/>
    <property type="match status" value="1"/>
</dbReference>
<dbReference type="Proteomes" id="UP001597402">
    <property type="component" value="Unassembled WGS sequence"/>
</dbReference>
<reference evidence="3" key="1">
    <citation type="journal article" date="2019" name="Int. J. Syst. Evol. Microbiol.">
        <title>The Global Catalogue of Microorganisms (GCM) 10K type strain sequencing project: providing services to taxonomists for standard genome sequencing and annotation.</title>
        <authorList>
            <consortium name="The Broad Institute Genomics Platform"/>
            <consortium name="The Broad Institute Genome Sequencing Center for Infectious Disease"/>
            <person name="Wu L."/>
            <person name="Ma J."/>
        </authorList>
    </citation>
    <scope>NUCLEOTIDE SEQUENCE [LARGE SCALE GENOMIC DNA]</scope>
    <source>
        <strain evidence="3">JCM 3338</strain>
    </source>
</reference>
<accession>A0ABW4XEA1</accession>
<dbReference type="Gene3D" id="3.40.50.150">
    <property type="entry name" value="Vaccinia Virus protein VP39"/>
    <property type="match status" value="1"/>
</dbReference>
<dbReference type="InterPro" id="IPR029063">
    <property type="entry name" value="SAM-dependent_MTases_sf"/>
</dbReference>
<sequence length="363" mass="38353">MTATQTTTTGTVPEPADPAEVERFLGAVASDVATAFHAASVALGDKLGLWAALAQGPATPEELGARTGCDARYLQDWLAAQYVSGYCERTADGRFRLSPAQAAVLADPSAPTYLAGAAVLAGVLYKDDTLAVDSFRTGAGVPWRAHHDDLFSGTERLFRPGYAANLVGSWIPALDGVAERLTAGATVADVGCGYGASTILLAQAYPASEFLGVDTHPASIEAARQRAVEAGVADRVRFEVAGAADYPGGGYGLVCVFDALHDMGDPVGAARHVRESLAPDGTFLLVEPMAGERLEDNVSVVGRMFYSCAPLICRPHARSEHGPYELGNQVPDSTWRELLGRAGFTRVRRATETPFNRVFEVRP</sequence>
<name>A0ABW4XEA1_9ACTN</name>
<dbReference type="CDD" id="cd02440">
    <property type="entry name" value="AdoMet_MTases"/>
    <property type="match status" value="1"/>
</dbReference>
<dbReference type="GO" id="GO:0032259">
    <property type="term" value="P:methylation"/>
    <property type="evidence" value="ECO:0007669"/>
    <property type="project" value="UniProtKB-KW"/>
</dbReference>
<dbReference type="InterPro" id="IPR025714">
    <property type="entry name" value="Methyltranfer_dom"/>
</dbReference>
<feature type="domain" description="Methyltransferase" evidence="1">
    <location>
        <begin position="182"/>
        <end position="299"/>
    </location>
</feature>
<dbReference type="SUPFAM" id="SSF53335">
    <property type="entry name" value="S-adenosyl-L-methionine-dependent methyltransferases"/>
    <property type="match status" value="1"/>
</dbReference>
<keyword evidence="3" id="KW-1185">Reference proteome</keyword>
<dbReference type="EMBL" id="JBHUHP010000016">
    <property type="protein sequence ID" value="MFD2093116.1"/>
    <property type="molecule type" value="Genomic_DNA"/>
</dbReference>
<dbReference type="SUPFAM" id="SSF46785">
    <property type="entry name" value="Winged helix' DNA-binding domain"/>
    <property type="match status" value="1"/>
</dbReference>